<evidence type="ECO:0000313" key="2">
    <source>
        <dbReference type="EMBL" id="MFD1612658.1"/>
    </source>
</evidence>
<dbReference type="RefSeq" id="WP_380889758.1">
    <property type="nucleotide sequence ID" value="NZ_JBHUDY010000001.1"/>
</dbReference>
<organism evidence="2 3">
    <name type="scientific">Sphingomonas tabacisoli</name>
    <dbReference type="NCBI Taxonomy" id="2249466"/>
    <lineage>
        <taxon>Bacteria</taxon>
        <taxon>Pseudomonadati</taxon>
        <taxon>Pseudomonadota</taxon>
        <taxon>Alphaproteobacteria</taxon>
        <taxon>Sphingomonadales</taxon>
        <taxon>Sphingomonadaceae</taxon>
        <taxon>Sphingomonas</taxon>
    </lineage>
</organism>
<dbReference type="EMBL" id="JBHUDY010000001">
    <property type="protein sequence ID" value="MFD1612658.1"/>
    <property type="molecule type" value="Genomic_DNA"/>
</dbReference>
<evidence type="ECO:0000256" key="1">
    <source>
        <dbReference type="SAM" id="SignalP"/>
    </source>
</evidence>
<comment type="caution">
    <text evidence="2">The sequence shown here is derived from an EMBL/GenBank/DDBJ whole genome shotgun (WGS) entry which is preliminary data.</text>
</comment>
<dbReference type="CDD" id="cd16018">
    <property type="entry name" value="Enpp"/>
    <property type="match status" value="1"/>
</dbReference>
<dbReference type="InterPro" id="IPR002591">
    <property type="entry name" value="Phosphodiest/P_Trfase"/>
</dbReference>
<dbReference type="PANTHER" id="PTHR10151:SF120">
    <property type="entry name" value="BIS(5'-ADENOSYL)-TRIPHOSPHATASE"/>
    <property type="match status" value="1"/>
</dbReference>
<protein>
    <submittedName>
        <fullName evidence="2">Alkaline phosphatase family protein</fullName>
    </submittedName>
</protein>
<feature type="signal peptide" evidence="1">
    <location>
        <begin position="1"/>
        <end position="25"/>
    </location>
</feature>
<name>A0ABW4I498_9SPHN</name>
<keyword evidence="3" id="KW-1185">Reference proteome</keyword>
<dbReference type="Proteomes" id="UP001597115">
    <property type="component" value="Unassembled WGS sequence"/>
</dbReference>
<dbReference type="InterPro" id="IPR017850">
    <property type="entry name" value="Alkaline_phosphatase_core_sf"/>
</dbReference>
<gene>
    <name evidence="2" type="ORF">ACFSCW_12680</name>
</gene>
<sequence length="419" mass="45297">MFDRSAMRAWLLALLALLLPAGAPAKPAAAPVRAPITLLISIDGFRSDYLGRGVTPTLSALARTGVTGPMRPSFPSLTFPNHWTLVTGKRPDENGIVGNTMVDPRRPNETFTMATDDPFWWNEAEPIWVTAEKAGIRTATMFWPGSNVTWGGHKADRFHSPFEGGVRPQDWVQFNGYVSDEQRVNTILDWMRRPAAIRPKLVTLYFDEVDAAGHEYGPDDARTTEAVRDADAAVGKLLAGLRALGQPVNLVVVADHGMAPINPDRSIPIDTLANPADYRIVESGPIASLIPLPGHETALEAALLKPHDHVTCMKKADLPARLHYGTNPRVPPYLCLAELGWMTRKTTADKPLSGGAHGYDPAVPEMSALFVASGPAFRGGTKVAAFDNVDVYPLLARLAGVKAQPGDGTIATFSRALKH</sequence>
<dbReference type="Gene3D" id="3.40.720.10">
    <property type="entry name" value="Alkaline Phosphatase, subunit A"/>
    <property type="match status" value="1"/>
</dbReference>
<dbReference type="PANTHER" id="PTHR10151">
    <property type="entry name" value="ECTONUCLEOTIDE PYROPHOSPHATASE/PHOSPHODIESTERASE"/>
    <property type="match status" value="1"/>
</dbReference>
<reference evidence="3" key="1">
    <citation type="journal article" date="2019" name="Int. J. Syst. Evol. Microbiol.">
        <title>The Global Catalogue of Microorganisms (GCM) 10K type strain sequencing project: providing services to taxonomists for standard genome sequencing and annotation.</title>
        <authorList>
            <consortium name="The Broad Institute Genomics Platform"/>
            <consortium name="The Broad Institute Genome Sequencing Center for Infectious Disease"/>
            <person name="Wu L."/>
            <person name="Ma J."/>
        </authorList>
    </citation>
    <scope>NUCLEOTIDE SEQUENCE [LARGE SCALE GENOMIC DNA]</scope>
    <source>
        <strain evidence="3">CGMCC 1.16275</strain>
    </source>
</reference>
<keyword evidence="1" id="KW-0732">Signal</keyword>
<proteinExistence type="predicted"/>
<accession>A0ABW4I498</accession>
<dbReference type="Gene3D" id="3.30.1360.180">
    <property type="match status" value="1"/>
</dbReference>
<dbReference type="SUPFAM" id="SSF53649">
    <property type="entry name" value="Alkaline phosphatase-like"/>
    <property type="match status" value="1"/>
</dbReference>
<evidence type="ECO:0000313" key="3">
    <source>
        <dbReference type="Proteomes" id="UP001597115"/>
    </source>
</evidence>
<dbReference type="Pfam" id="PF01663">
    <property type="entry name" value="Phosphodiest"/>
    <property type="match status" value="1"/>
</dbReference>
<feature type="chain" id="PRO_5047266162" evidence="1">
    <location>
        <begin position="26"/>
        <end position="419"/>
    </location>
</feature>